<dbReference type="FunFam" id="2.40.110.10:FF:000002">
    <property type="entry name" value="Acyl-CoA dehydrogenase fadE12"/>
    <property type="match status" value="1"/>
</dbReference>
<organism evidence="9 10">
    <name type="scientific">Patiria miniata</name>
    <name type="common">Bat star</name>
    <name type="synonym">Asterina miniata</name>
    <dbReference type="NCBI Taxonomy" id="46514"/>
    <lineage>
        <taxon>Eukaryota</taxon>
        <taxon>Metazoa</taxon>
        <taxon>Echinodermata</taxon>
        <taxon>Eleutherozoa</taxon>
        <taxon>Asterozoa</taxon>
        <taxon>Asteroidea</taxon>
        <taxon>Valvatacea</taxon>
        <taxon>Valvatida</taxon>
        <taxon>Asterinidae</taxon>
        <taxon>Patiria</taxon>
    </lineage>
</organism>
<dbReference type="Gene3D" id="3.40.50.1000">
    <property type="entry name" value="HAD superfamily/HAD-like"/>
    <property type="match status" value="1"/>
</dbReference>
<dbReference type="InterPro" id="IPR000719">
    <property type="entry name" value="Prot_kinase_dom"/>
</dbReference>
<dbReference type="SUPFAM" id="SSF56784">
    <property type="entry name" value="HAD-like"/>
    <property type="match status" value="1"/>
</dbReference>
<accession>A0A914AD37</accession>
<dbReference type="AlphaFoldDB" id="A0A914AD37"/>
<name>A0A914AD37_PATMI</name>
<evidence type="ECO:0000256" key="4">
    <source>
        <dbReference type="ARBA" id="ARBA00022827"/>
    </source>
</evidence>
<dbReference type="Pfam" id="PF01636">
    <property type="entry name" value="APH"/>
    <property type="match status" value="1"/>
</dbReference>
<dbReference type="CDD" id="cd05154">
    <property type="entry name" value="ACAD10_11_N-like"/>
    <property type="match status" value="1"/>
</dbReference>
<dbReference type="EnsemblMetazoa" id="XM_038205460.1">
    <property type="protein sequence ID" value="XP_038061388.1"/>
    <property type="gene ID" value="LOC119732081"/>
</dbReference>
<dbReference type="Pfam" id="PF02770">
    <property type="entry name" value="Acyl-CoA_dh_M"/>
    <property type="match status" value="1"/>
</dbReference>
<dbReference type="Gene3D" id="1.20.140.10">
    <property type="entry name" value="Butyryl-CoA Dehydrogenase, subunit A, domain 3"/>
    <property type="match status" value="1"/>
</dbReference>
<dbReference type="GO" id="GO:0050660">
    <property type="term" value="F:flavin adenine dinucleotide binding"/>
    <property type="evidence" value="ECO:0007669"/>
    <property type="project" value="InterPro"/>
</dbReference>
<proteinExistence type="inferred from homology"/>
<dbReference type="SUPFAM" id="SSF47203">
    <property type="entry name" value="Acyl-CoA dehydrogenase C-terminal domain-like"/>
    <property type="match status" value="1"/>
</dbReference>
<dbReference type="OrthoDB" id="434771at2759"/>
<dbReference type="SUPFAM" id="SSF56645">
    <property type="entry name" value="Acyl-CoA dehydrogenase NM domain-like"/>
    <property type="match status" value="1"/>
</dbReference>
<evidence type="ECO:0000313" key="9">
    <source>
        <dbReference type="EnsemblMetazoa" id="XP_038061386.1"/>
    </source>
</evidence>
<evidence type="ECO:0000256" key="5">
    <source>
        <dbReference type="ARBA" id="ARBA00022990"/>
    </source>
</evidence>
<dbReference type="EnsemblMetazoa" id="XM_038205457.1">
    <property type="protein sequence ID" value="XP_038061385.1"/>
    <property type="gene ID" value="LOC119732081"/>
</dbReference>
<dbReference type="Gene3D" id="2.40.110.10">
    <property type="entry name" value="Butyryl-CoA Dehydrogenase, subunit A, domain 2"/>
    <property type="match status" value="1"/>
</dbReference>
<comment type="cofactor">
    <cofactor evidence="1">
        <name>FAD</name>
        <dbReference type="ChEBI" id="CHEBI:57692"/>
    </cofactor>
</comment>
<dbReference type="PROSITE" id="PS50011">
    <property type="entry name" value="PROTEIN_KINASE_DOM"/>
    <property type="match status" value="1"/>
</dbReference>
<dbReference type="EnsemblMetazoa" id="XM_038205459.1">
    <property type="protein sequence ID" value="XP_038061387.1"/>
    <property type="gene ID" value="LOC119732081"/>
</dbReference>
<dbReference type="InterPro" id="IPR023214">
    <property type="entry name" value="HAD_sf"/>
</dbReference>
<dbReference type="NCBIfam" id="TIGR01509">
    <property type="entry name" value="HAD-SF-IA-v3"/>
    <property type="match status" value="1"/>
</dbReference>
<dbReference type="Pfam" id="PF00702">
    <property type="entry name" value="Hydrolase"/>
    <property type="match status" value="1"/>
</dbReference>
<dbReference type="InterPro" id="IPR037069">
    <property type="entry name" value="AcylCoA_DH/ox_N_sf"/>
</dbReference>
<dbReference type="SFLD" id="SFLDG01129">
    <property type="entry name" value="C1.5:_HAD__Beta-PGM__Phosphata"/>
    <property type="match status" value="1"/>
</dbReference>
<dbReference type="Pfam" id="PF00441">
    <property type="entry name" value="Acyl-CoA_dh_1"/>
    <property type="match status" value="1"/>
</dbReference>
<dbReference type="InterPro" id="IPR041726">
    <property type="entry name" value="ACAD10_11_N"/>
</dbReference>
<keyword evidence="4" id="KW-0274">FAD</keyword>
<dbReference type="Gene3D" id="1.10.540.10">
    <property type="entry name" value="Acyl-CoA dehydrogenase/oxidase, N-terminal domain"/>
    <property type="match status" value="1"/>
</dbReference>
<evidence type="ECO:0000256" key="6">
    <source>
        <dbReference type="ARBA" id="ARBA00023002"/>
    </source>
</evidence>
<evidence type="ECO:0000313" key="10">
    <source>
        <dbReference type="Proteomes" id="UP000887568"/>
    </source>
</evidence>
<dbReference type="InterPro" id="IPR006091">
    <property type="entry name" value="Acyl-CoA_Oxase/DH_mid-dom"/>
</dbReference>
<dbReference type="Gene3D" id="3.30.200.20">
    <property type="entry name" value="Phosphorylase Kinase, domain 1"/>
    <property type="match status" value="1"/>
</dbReference>
<dbReference type="InterPro" id="IPR046373">
    <property type="entry name" value="Acyl-CoA_Oxase/DH_mid-dom_sf"/>
</dbReference>
<dbReference type="Proteomes" id="UP000887568">
    <property type="component" value="Unplaced"/>
</dbReference>
<dbReference type="InterPro" id="IPR036412">
    <property type="entry name" value="HAD-like_sf"/>
</dbReference>
<dbReference type="InterPro" id="IPR009100">
    <property type="entry name" value="AcylCoA_DH/oxidase_NM_dom_sf"/>
</dbReference>
<dbReference type="NCBIfam" id="TIGR02247">
    <property type="entry name" value="HAD-1A3-hyp"/>
    <property type="match status" value="1"/>
</dbReference>
<dbReference type="FunFam" id="1.20.140.10:FF:000018">
    <property type="entry name" value="Acyl-CoA dehydrogenase family member 10"/>
    <property type="match status" value="1"/>
</dbReference>
<dbReference type="GO" id="GO:0005524">
    <property type="term" value="F:ATP binding"/>
    <property type="evidence" value="ECO:0007669"/>
    <property type="project" value="InterPro"/>
</dbReference>
<dbReference type="CDD" id="cd02603">
    <property type="entry name" value="HAD_sEH-N_like"/>
    <property type="match status" value="1"/>
</dbReference>
<dbReference type="RefSeq" id="XP_038061386.1">
    <property type="nucleotide sequence ID" value="XM_038205458.1"/>
</dbReference>
<dbReference type="EnsemblMetazoa" id="XM_038205458.1">
    <property type="protein sequence ID" value="XP_038061386.1"/>
    <property type="gene ID" value="LOC119732081"/>
</dbReference>
<dbReference type="InterPro" id="IPR036250">
    <property type="entry name" value="AcylCo_DH-like_C"/>
</dbReference>
<dbReference type="InterPro" id="IPR006439">
    <property type="entry name" value="HAD-SF_hydro_IA"/>
</dbReference>
<dbReference type="OMA" id="AIAMIKI"/>
<feature type="compositionally biased region" description="Low complexity" evidence="7">
    <location>
        <begin position="606"/>
        <end position="625"/>
    </location>
</feature>
<dbReference type="InterPro" id="IPR023198">
    <property type="entry name" value="PGP-like_dom2"/>
</dbReference>
<comment type="similarity">
    <text evidence="2">Belongs to the acyl-CoA dehydrogenase family.</text>
</comment>
<dbReference type="GO" id="GO:0016627">
    <property type="term" value="F:oxidoreductase activity, acting on the CH-CH group of donors"/>
    <property type="evidence" value="ECO:0007669"/>
    <property type="project" value="InterPro"/>
</dbReference>
<sequence length="1058" mass="117116">MRLLKAAAACRVLCSRLDHSFSHVIRHQGVLAKAVRPTLCRGLRVSAVLEQKRAVIFDLGGVVIAKPGPIFAEFEAQKGLPPGTILKVIRETGYTGAWVQVMRGEITALEFDELFTQECNSLVGYTGLVTGLLTYYEEKASKPLPEMVTAVQCIRAEGLKTAILTNNWKHDGSVTSLFPVEKHLFDVVVESCREGVAKPDPAIYQICLDRLQEKPEDSLFLDDLEPNVEGARKLGIQSIKVDNTQQALAELEEILRFPVQCHVEGTSAVRKGLELPLESLQAYLNSINIGSSDDTALNVRQFKHGQSNPTYYVSYAGRDMVLRKKPPGKLLPSAHAIEREYQVMKALGGAGIPVPNLLALCEDDSVVGTPFYLMDLVKGRIYKEPSLPGLQPSERRDIYDAMCGALCYIHDVDIQNAGLEGFGKQGKYVSRQVAVWSKQYKASETRDIPSMNKLMEWLPQHLPEKETISVVHGDFRLDNLILHPDKAEVVSVLDWELSTIGDPLSDLAYCCLPYYLSPKFPILKGFHGLDVSELGIPTMEEFVSQYCQRRGIPPIQNLDFYMAFSFFRVAAILQGVYKRSQQGQASSKDAQIVGLLAEQMADTGWSFTQSPSSSSPGTPPRSNGSAPSKRGYSTWTVPRRGYSTQAPGLLAISVSALSGHAQSLYNQVNEMITKYVYPVERELYAHQLSDNKWNPHPIIEQLKDKAKSEGLWNLFLPLEADPHSEYGAGLTNMEYAHMCELMGKSLFASEIFNCSAPDTGNMEVLVKYGNQKQKEKWLKPLLDGSIRSCFAMTEPQVASSDATNIQSAIVKDGNDLVLTGRKWWISGAMDPRCKICIFMGKTDPAADTHRQQSMVLVPMDAPGLEVIRPLSVFGYQDPPAGHAELVFEDVRVPAENFILGEGRGFEIAQGRLGPGRIHHCMRLIGMAERCLELMVVRVQDRVAFGKPLAQQGTIQEAIAESRMEIEQARLLTLKAAHMMDTVGNKVAAPEIAMIKVVAPNMAQRVVDRAIQAFGGAGLSADWPLASFFAWARILRLADGPDEVHRRAVARMELRKTLK</sequence>
<protein>
    <recommendedName>
        <fullName evidence="8">Protein kinase domain-containing protein</fullName>
    </recommendedName>
</protein>
<dbReference type="InterPro" id="IPR002575">
    <property type="entry name" value="Aminoglycoside_PTrfase"/>
</dbReference>
<keyword evidence="10" id="KW-1185">Reference proteome</keyword>
<dbReference type="Gene3D" id="3.90.1200.10">
    <property type="match status" value="1"/>
</dbReference>
<dbReference type="InterPro" id="IPR052898">
    <property type="entry name" value="ACAD10-like"/>
</dbReference>
<feature type="domain" description="Protein kinase" evidence="8">
    <location>
        <begin position="296"/>
        <end position="699"/>
    </location>
</feature>
<keyword evidence="6" id="KW-0560">Oxidoreductase</keyword>
<evidence type="ECO:0000259" key="8">
    <source>
        <dbReference type="PROSITE" id="PS50011"/>
    </source>
</evidence>
<dbReference type="CTD" id="80724"/>
<dbReference type="SUPFAM" id="SSF56112">
    <property type="entry name" value="Protein kinase-like (PK-like)"/>
    <property type="match status" value="1"/>
</dbReference>
<keyword evidence="3" id="KW-0285">Flavoprotein</keyword>
<dbReference type="InterPro" id="IPR013786">
    <property type="entry name" value="AcylCoA_DH/ox_N"/>
</dbReference>
<dbReference type="RefSeq" id="XP_038061387.1">
    <property type="nucleotide sequence ID" value="XM_038205459.1"/>
</dbReference>
<dbReference type="RefSeq" id="XP_038061388.1">
    <property type="nucleotide sequence ID" value="XM_038205460.1"/>
</dbReference>
<feature type="region of interest" description="Disordered" evidence="7">
    <location>
        <begin position="606"/>
        <end position="636"/>
    </location>
</feature>
<dbReference type="PANTHER" id="PTHR47829">
    <property type="entry name" value="HYDROLASE, PUTATIVE (AFU_ORTHOLOGUE AFUA_1G12880)-RELATED"/>
    <property type="match status" value="1"/>
</dbReference>
<dbReference type="SFLD" id="SFLDS00003">
    <property type="entry name" value="Haloacid_Dehalogenase"/>
    <property type="match status" value="1"/>
</dbReference>
<dbReference type="GeneID" id="119732081"/>
<dbReference type="InterPro" id="IPR009075">
    <property type="entry name" value="AcylCo_DH/oxidase_C"/>
</dbReference>
<evidence type="ECO:0000256" key="7">
    <source>
        <dbReference type="SAM" id="MobiDB-lite"/>
    </source>
</evidence>
<dbReference type="InterPro" id="IPR011009">
    <property type="entry name" value="Kinase-like_dom_sf"/>
</dbReference>
<dbReference type="Gene3D" id="1.10.150.240">
    <property type="entry name" value="Putative phosphatase, domain 2"/>
    <property type="match status" value="1"/>
</dbReference>
<dbReference type="RefSeq" id="XP_038061385.1">
    <property type="nucleotide sequence ID" value="XM_038205457.1"/>
</dbReference>
<dbReference type="PRINTS" id="PR00413">
    <property type="entry name" value="HADHALOGNASE"/>
</dbReference>
<dbReference type="PANTHER" id="PTHR47829:SF3">
    <property type="entry name" value="AMINOGLYCOSIDE PHOSPHOTRANSFERASE DOMAIN-CONTAINING PROTEIN"/>
    <property type="match status" value="1"/>
</dbReference>
<dbReference type="GO" id="GO:0004672">
    <property type="term" value="F:protein kinase activity"/>
    <property type="evidence" value="ECO:0007669"/>
    <property type="project" value="InterPro"/>
</dbReference>
<keyword evidence="5" id="KW-0007">Acetylation</keyword>
<evidence type="ECO:0000256" key="3">
    <source>
        <dbReference type="ARBA" id="ARBA00022630"/>
    </source>
</evidence>
<dbReference type="InterPro" id="IPR011945">
    <property type="entry name" value="HAD-SF_ppase_IA/epoxid_hydro_N"/>
</dbReference>
<evidence type="ECO:0000256" key="2">
    <source>
        <dbReference type="ARBA" id="ARBA00009347"/>
    </source>
</evidence>
<evidence type="ECO:0000256" key="1">
    <source>
        <dbReference type="ARBA" id="ARBA00001974"/>
    </source>
</evidence>
<dbReference type="Pfam" id="PF02771">
    <property type="entry name" value="Acyl-CoA_dh_N"/>
    <property type="match status" value="1"/>
</dbReference>
<reference evidence="9" key="1">
    <citation type="submission" date="2022-11" db="UniProtKB">
        <authorList>
            <consortium name="EnsemblMetazoa"/>
        </authorList>
    </citation>
    <scope>IDENTIFICATION</scope>
</reference>